<dbReference type="EMBL" id="CM037027">
    <property type="protein sequence ID" value="KAH7658106.1"/>
    <property type="molecule type" value="Genomic_DNA"/>
</dbReference>
<name>A0ACB7UCU5_DIOAL</name>
<evidence type="ECO:0000313" key="1">
    <source>
        <dbReference type="EMBL" id="KAH7658106.1"/>
    </source>
</evidence>
<gene>
    <name evidence="1" type="ORF">IHE45_17G064700</name>
</gene>
<evidence type="ECO:0000313" key="2">
    <source>
        <dbReference type="Proteomes" id="UP000827976"/>
    </source>
</evidence>
<keyword evidence="2" id="KW-1185">Reference proteome</keyword>
<comment type="caution">
    <text evidence="1">The sequence shown here is derived from an EMBL/GenBank/DDBJ whole genome shotgun (WGS) entry which is preliminary data.</text>
</comment>
<sequence>MDSSSGHSTPPSHRSDPRLRPRSSSRLAHSFDHLIDPSSPINSSLQDLLLLSPPSSFHHPKLLPPPAQDLPEPIPNVIPRKKSKSSNQFPTTCASPRSARRARRRLEKEIIRDDRDFGCGIDDDVAKPRKRRQSTKPKVSRKERMILVSPPPIQPPPPPPISTPVPRIVDEDCCSSVDGLLELILELIMWKNVAKSSFWFGFGSVFFLSSWFSRDFSFSFVTAISHLCILVLAIAFFCDSFSRSSKQKWRGEFKLTEDDVLRVSRVVLPLANAALVKAQGVFSGEPLMTLKVVPVLIFGAKFGHLITPWRISATGFFLLFTAPKLLACYSQQIHKKAENIKNLICEAWRSCQHKKFAGGSAAILLWNLLSIKARIFVAFISIVMLRYHHQQLLIGEYNDQKEMQDREQQQALVLAE</sequence>
<reference evidence="2" key="1">
    <citation type="journal article" date="2022" name="Nat. Commun.">
        <title>Chromosome evolution and the genetic basis of agronomically important traits in greater yam.</title>
        <authorList>
            <person name="Bredeson J.V."/>
            <person name="Lyons J.B."/>
            <person name="Oniyinde I.O."/>
            <person name="Okereke N.R."/>
            <person name="Kolade O."/>
            <person name="Nnabue I."/>
            <person name="Nwadili C.O."/>
            <person name="Hribova E."/>
            <person name="Parker M."/>
            <person name="Nwogha J."/>
            <person name="Shu S."/>
            <person name="Carlson J."/>
            <person name="Kariba R."/>
            <person name="Muthemba S."/>
            <person name="Knop K."/>
            <person name="Barton G.J."/>
            <person name="Sherwood A.V."/>
            <person name="Lopez-Montes A."/>
            <person name="Asiedu R."/>
            <person name="Jamnadass R."/>
            <person name="Muchugi A."/>
            <person name="Goodstein D."/>
            <person name="Egesi C.N."/>
            <person name="Featherston J."/>
            <person name="Asfaw A."/>
            <person name="Simpson G.G."/>
            <person name="Dolezel J."/>
            <person name="Hendre P.S."/>
            <person name="Van Deynze A."/>
            <person name="Kumar P.L."/>
            <person name="Obidiegwu J.E."/>
            <person name="Bhattacharjee R."/>
            <person name="Rokhsar D.S."/>
        </authorList>
    </citation>
    <scope>NUCLEOTIDE SEQUENCE [LARGE SCALE GENOMIC DNA]</scope>
    <source>
        <strain evidence="2">cv. TDa95/00328</strain>
    </source>
</reference>
<organism evidence="1 2">
    <name type="scientific">Dioscorea alata</name>
    <name type="common">Purple yam</name>
    <dbReference type="NCBI Taxonomy" id="55571"/>
    <lineage>
        <taxon>Eukaryota</taxon>
        <taxon>Viridiplantae</taxon>
        <taxon>Streptophyta</taxon>
        <taxon>Embryophyta</taxon>
        <taxon>Tracheophyta</taxon>
        <taxon>Spermatophyta</taxon>
        <taxon>Magnoliopsida</taxon>
        <taxon>Liliopsida</taxon>
        <taxon>Dioscoreales</taxon>
        <taxon>Dioscoreaceae</taxon>
        <taxon>Dioscorea</taxon>
    </lineage>
</organism>
<dbReference type="Proteomes" id="UP000827976">
    <property type="component" value="Chromosome 17"/>
</dbReference>
<proteinExistence type="predicted"/>
<accession>A0ACB7UCU5</accession>
<protein>
    <submittedName>
        <fullName evidence="1">Reticulon domain-containing protein</fullName>
    </submittedName>
</protein>